<dbReference type="OrthoDB" id="9788221at2"/>
<dbReference type="Pfam" id="PF02567">
    <property type="entry name" value="PhzC-PhzF"/>
    <property type="match status" value="1"/>
</dbReference>
<dbReference type="GO" id="GO:0016853">
    <property type="term" value="F:isomerase activity"/>
    <property type="evidence" value="ECO:0007669"/>
    <property type="project" value="TreeGrafter"/>
</dbReference>
<dbReference type="AlphaFoldDB" id="B8HY67"/>
<dbReference type="Gene3D" id="3.10.310.10">
    <property type="entry name" value="Diaminopimelate Epimerase, Chain A, domain 1"/>
    <property type="match status" value="2"/>
</dbReference>
<dbReference type="EMBL" id="CP001344">
    <property type="protein sequence ID" value="ACL44870.1"/>
    <property type="molecule type" value="Genomic_DNA"/>
</dbReference>
<proteinExistence type="predicted"/>
<organism evidence="2">
    <name type="scientific">Cyanothece sp. (strain PCC 7425 / ATCC 29141)</name>
    <dbReference type="NCBI Taxonomy" id="395961"/>
    <lineage>
        <taxon>Bacteria</taxon>
        <taxon>Bacillati</taxon>
        <taxon>Cyanobacteriota</taxon>
        <taxon>Cyanophyceae</taxon>
        <taxon>Gomontiellales</taxon>
        <taxon>Cyanothecaceae</taxon>
        <taxon>Cyanothece</taxon>
    </lineage>
</organism>
<reference evidence="2" key="1">
    <citation type="submission" date="2009-01" db="EMBL/GenBank/DDBJ databases">
        <title>Complete sequence of chromosome Cyanothece sp. PCC 7425.</title>
        <authorList>
            <consortium name="US DOE Joint Genome Institute"/>
            <person name="Lucas S."/>
            <person name="Copeland A."/>
            <person name="Lapidus A."/>
            <person name="Glavina del Rio T."/>
            <person name="Dalin E."/>
            <person name="Tice H."/>
            <person name="Bruce D."/>
            <person name="Goodwin L."/>
            <person name="Pitluck S."/>
            <person name="Sims D."/>
            <person name="Meineke L."/>
            <person name="Brettin T."/>
            <person name="Detter J.C."/>
            <person name="Han C."/>
            <person name="Larimer F."/>
            <person name="Land M."/>
            <person name="Hauser L."/>
            <person name="Kyrpides N."/>
            <person name="Ovchinnikova G."/>
            <person name="Liberton M."/>
            <person name="Stoeckel J."/>
            <person name="Banerjee A."/>
            <person name="Singh A."/>
            <person name="Page L."/>
            <person name="Sato H."/>
            <person name="Zhao L."/>
            <person name="Sherman L."/>
            <person name="Pakrasi H."/>
            <person name="Richardson P."/>
        </authorList>
    </citation>
    <scope>NUCLEOTIDE SEQUENCE</scope>
    <source>
        <strain evidence="2">PCC 7425</strain>
    </source>
</reference>
<feature type="active site" evidence="1">
    <location>
        <position position="52"/>
    </location>
</feature>
<sequence length="298" mass="32308">MTRPPANPLQVYWVDAFTRDRFRGNAAVVVPQAEGLTDEQMQLIAREVNCSETAFISPATVPGADMRLRWFTPKIEVDLCGHATVAALHVLVSTGVIKTSLESLQIMHLQTRSGILPVTIDATDPEASWIWLSLPPCQFQPLSQEQGRGLLACLGLSSQVEPEPVVDSLNRDVLVAVDNLSSLSDLQPDFTSLGHLASQQGWRGICVYSQDTLEVDSVAHLRFFAPHCGITEDPVTGSVSVPLVSFLQQKGQLEGVAMPVTLEQGDGLGRSGRVRVDLSEQPQLGGQAITVMQGELYL</sequence>
<evidence type="ECO:0000256" key="1">
    <source>
        <dbReference type="PIRSR" id="PIRSR016184-1"/>
    </source>
</evidence>
<dbReference type="PANTHER" id="PTHR13774">
    <property type="entry name" value="PHENAZINE BIOSYNTHESIS PROTEIN"/>
    <property type="match status" value="1"/>
</dbReference>
<name>B8HY67_CYAP4</name>
<dbReference type="STRING" id="395961.Cyan7425_2513"/>
<accession>B8HY67</accession>
<dbReference type="GO" id="GO:0005737">
    <property type="term" value="C:cytoplasm"/>
    <property type="evidence" value="ECO:0007669"/>
    <property type="project" value="TreeGrafter"/>
</dbReference>
<dbReference type="eggNOG" id="COG0384">
    <property type="taxonomic scope" value="Bacteria"/>
</dbReference>
<dbReference type="SUPFAM" id="SSF54506">
    <property type="entry name" value="Diaminopimelate epimerase-like"/>
    <property type="match status" value="1"/>
</dbReference>
<gene>
    <name evidence="2" type="ordered locus">Cyan7425_2513</name>
</gene>
<dbReference type="KEGG" id="cyn:Cyan7425_2513"/>
<dbReference type="PIRSF" id="PIRSF016184">
    <property type="entry name" value="PhzC_PhzF"/>
    <property type="match status" value="1"/>
</dbReference>
<dbReference type="InterPro" id="IPR003719">
    <property type="entry name" value="Phenazine_PhzF-like"/>
</dbReference>
<dbReference type="HOGENOM" id="CLU_048756_0_2_3"/>
<protein>
    <submittedName>
        <fullName evidence="2">Phenazine biosynthesis protein PhzF family</fullName>
    </submittedName>
</protein>
<evidence type="ECO:0000313" key="2">
    <source>
        <dbReference type="EMBL" id="ACL44870.1"/>
    </source>
</evidence>
<dbReference type="NCBIfam" id="TIGR00654">
    <property type="entry name" value="PhzF_family"/>
    <property type="match status" value="1"/>
</dbReference>